<evidence type="ECO:0000313" key="2">
    <source>
        <dbReference type="Proteomes" id="UP001162483"/>
    </source>
</evidence>
<accession>A0ABN9ABR8</accession>
<dbReference type="EMBL" id="CATNWA010000049">
    <property type="protein sequence ID" value="CAI9532250.1"/>
    <property type="molecule type" value="Genomic_DNA"/>
</dbReference>
<dbReference type="Proteomes" id="UP001162483">
    <property type="component" value="Unassembled WGS sequence"/>
</dbReference>
<name>A0ABN9ABR8_9NEOB</name>
<protein>
    <submittedName>
        <fullName evidence="1">Uncharacterized protein</fullName>
    </submittedName>
</protein>
<sequence length="54" mass="6505">MYKVTPHDMSYWKKGSIKEVRINQPFYTRQRINPLGSILKYALLHIQTDLLLWV</sequence>
<proteinExistence type="predicted"/>
<comment type="caution">
    <text evidence="1">The sequence shown here is derived from an EMBL/GenBank/DDBJ whole genome shotgun (WGS) entry which is preliminary data.</text>
</comment>
<reference evidence="1" key="1">
    <citation type="submission" date="2023-05" db="EMBL/GenBank/DDBJ databases">
        <authorList>
            <person name="Stuckert A."/>
        </authorList>
    </citation>
    <scope>NUCLEOTIDE SEQUENCE</scope>
</reference>
<organism evidence="1 2">
    <name type="scientific">Staurois parvus</name>
    <dbReference type="NCBI Taxonomy" id="386267"/>
    <lineage>
        <taxon>Eukaryota</taxon>
        <taxon>Metazoa</taxon>
        <taxon>Chordata</taxon>
        <taxon>Craniata</taxon>
        <taxon>Vertebrata</taxon>
        <taxon>Euteleostomi</taxon>
        <taxon>Amphibia</taxon>
        <taxon>Batrachia</taxon>
        <taxon>Anura</taxon>
        <taxon>Neobatrachia</taxon>
        <taxon>Ranoidea</taxon>
        <taxon>Ranidae</taxon>
        <taxon>Staurois</taxon>
    </lineage>
</organism>
<gene>
    <name evidence="1" type="ORF">SPARVUS_LOCUS119122</name>
</gene>
<keyword evidence="2" id="KW-1185">Reference proteome</keyword>
<evidence type="ECO:0000313" key="1">
    <source>
        <dbReference type="EMBL" id="CAI9532250.1"/>
    </source>
</evidence>